<proteinExistence type="predicted"/>
<dbReference type="PANTHER" id="PTHR39206:SF1">
    <property type="entry name" value="SLL8004 PROTEIN"/>
    <property type="match status" value="1"/>
</dbReference>
<comment type="caution">
    <text evidence="1">The sequence shown here is derived from an EMBL/GenBank/DDBJ whole genome shotgun (WGS) entry which is preliminary data.</text>
</comment>
<gene>
    <name evidence="1" type="ORF">CAPSK01_003703</name>
</gene>
<dbReference type="STRING" id="1457154.CAPSK01_003703"/>
<organism evidence="1 2">
    <name type="scientific">Candidatus Accumulibacter vicinus</name>
    <dbReference type="NCBI Taxonomy" id="2954382"/>
    <lineage>
        <taxon>Bacteria</taxon>
        <taxon>Pseudomonadati</taxon>
        <taxon>Pseudomonadota</taxon>
        <taxon>Betaproteobacteria</taxon>
        <taxon>Candidatus Accumulibacter</taxon>
    </lineage>
</organism>
<dbReference type="EMBL" id="JDSS02000037">
    <property type="protein sequence ID" value="KFB66765.1"/>
    <property type="molecule type" value="Genomic_DNA"/>
</dbReference>
<name>A0A084XWC1_9PROT</name>
<dbReference type="Pfam" id="PF13671">
    <property type="entry name" value="AAA_33"/>
    <property type="match status" value="1"/>
</dbReference>
<protein>
    <submittedName>
        <fullName evidence="1">Zeta toxin</fullName>
    </submittedName>
</protein>
<evidence type="ECO:0000313" key="2">
    <source>
        <dbReference type="Proteomes" id="UP000019812"/>
    </source>
</evidence>
<dbReference type="RefSeq" id="WP_034928951.1">
    <property type="nucleotide sequence ID" value="NZ_JDSS02000037.1"/>
</dbReference>
<accession>A0A084XWC1</accession>
<reference evidence="1 2" key="1">
    <citation type="submission" date="2014-07" db="EMBL/GenBank/DDBJ databases">
        <title>Expanding our view of genomic diversity in Candidatus Accumulibacter clades.</title>
        <authorList>
            <person name="Skennerton C.T."/>
            <person name="Barr J.J."/>
            <person name="Slater F.R."/>
            <person name="Bond P.L."/>
            <person name="Tyson G.W."/>
        </authorList>
    </citation>
    <scope>NUCLEOTIDE SEQUENCE [LARGE SCALE GENOMIC DNA]</scope>
    <source>
        <strain evidence="2">SK-01</strain>
    </source>
</reference>
<dbReference type="Proteomes" id="UP000019812">
    <property type="component" value="Unassembled WGS sequence"/>
</dbReference>
<dbReference type="InterPro" id="IPR027417">
    <property type="entry name" value="P-loop_NTPase"/>
</dbReference>
<dbReference type="SUPFAM" id="SSF52540">
    <property type="entry name" value="P-loop containing nucleoside triphosphate hydrolases"/>
    <property type="match status" value="1"/>
</dbReference>
<dbReference type="Gene3D" id="3.40.50.300">
    <property type="entry name" value="P-loop containing nucleotide triphosphate hydrolases"/>
    <property type="match status" value="1"/>
</dbReference>
<evidence type="ECO:0000313" key="1">
    <source>
        <dbReference type="EMBL" id="KFB66765.1"/>
    </source>
</evidence>
<dbReference type="AlphaFoldDB" id="A0A084XWC1"/>
<dbReference type="PANTHER" id="PTHR39206">
    <property type="entry name" value="SLL8004 PROTEIN"/>
    <property type="match status" value="1"/>
</dbReference>
<sequence>MTRTCWIIAGPNGAGKTTFALEYLPTVVGCSHFINADLIAAGLAPLAPERELLAASRLFLRELETRIVAGESFAFETTLAGRTYLRMVDRLRRDGWRVDLIYLALPSAEMSKLRVAERVAHGGHAIPEADIERRFPRSLRHLLDDFSQRVDRCICFMNDGENPELVFEQCGDQRDILCADHYQLLLEKAER</sequence>